<accession>A0ABS8ZNN7</accession>
<protein>
    <submittedName>
        <fullName evidence="9">MHS family MFS transporter</fullName>
    </submittedName>
</protein>
<feature type="transmembrane region" description="Helical" evidence="7">
    <location>
        <begin position="87"/>
        <end position="109"/>
    </location>
</feature>
<proteinExistence type="predicted"/>
<dbReference type="Gene3D" id="1.20.1250.20">
    <property type="entry name" value="MFS general substrate transporter like domains"/>
    <property type="match status" value="2"/>
</dbReference>
<feature type="transmembrane region" description="Helical" evidence="7">
    <location>
        <begin position="184"/>
        <end position="206"/>
    </location>
</feature>
<evidence type="ECO:0000313" key="10">
    <source>
        <dbReference type="Proteomes" id="UP001521150"/>
    </source>
</evidence>
<feature type="domain" description="Major facilitator superfamily (MFS) profile" evidence="8">
    <location>
        <begin position="14"/>
        <end position="420"/>
    </location>
</feature>
<keyword evidence="5 7" id="KW-1133">Transmembrane helix</keyword>
<evidence type="ECO:0000256" key="6">
    <source>
        <dbReference type="ARBA" id="ARBA00023136"/>
    </source>
</evidence>
<dbReference type="Proteomes" id="UP001521150">
    <property type="component" value="Unassembled WGS sequence"/>
</dbReference>
<evidence type="ECO:0000256" key="1">
    <source>
        <dbReference type="ARBA" id="ARBA00004651"/>
    </source>
</evidence>
<dbReference type="InterPro" id="IPR011701">
    <property type="entry name" value="MFS"/>
</dbReference>
<feature type="transmembrane region" description="Helical" evidence="7">
    <location>
        <begin position="51"/>
        <end position="75"/>
    </location>
</feature>
<dbReference type="PANTHER" id="PTHR43045:SF1">
    <property type="entry name" value="SHIKIMATE TRANSPORTER"/>
    <property type="match status" value="1"/>
</dbReference>
<dbReference type="InterPro" id="IPR036259">
    <property type="entry name" value="MFS_trans_sf"/>
</dbReference>
<feature type="transmembrane region" description="Helical" evidence="7">
    <location>
        <begin position="371"/>
        <end position="394"/>
    </location>
</feature>
<feature type="transmembrane region" description="Helical" evidence="7">
    <location>
        <begin position="307"/>
        <end position="326"/>
    </location>
</feature>
<sequence length="425" mass="45097">MTSVTVDKRSLWRAFTASLSGTSLEWYDFAAYSVASATIFGPLFFPGSDPLASTMLAFSTYAVGYVARPLGGFVFGRLGDVIGRKRVLVITLLLTGLATFLIGVLPTYATIGGTAAILLVLLRFAQGVGIGGEWGGAVLLSSEFGDPAKRGFWASAAQIGPPAGNLMANGVLALLGAILTDEQFIGWGWRLAFLLSAVLIAFGLWIRVRLEETPVFKAIEAHGKRPEAPISEVFRDEKRALLAGVFSRVCPDVHYALFTVFVLTYATQHLHISRGWGMAAVLIGSALQLVLIPAFGALSDRINRRKLYLVAAIGAAVWPFIFFPMISGGSVGLLIFGVIVALALHSAMYGPQAAFVTEQFSERLRYTGSSMAYTLAGVIGGAVAPLLFTALLSWTGSWPAIGAYIVVTAVITIIGLALGKDPVKA</sequence>
<dbReference type="InterPro" id="IPR020846">
    <property type="entry name" value="MFS_dom"/>
</dbReference>
<evidence type="ECO:0000256" key="3">
    <source>
        <dbReference type="ARBA" id="ARBA00022475"/>
    </source>
</evidence>
<keyword evidence="2" id="KW-0813">Transport</keyword>
<keyword evidence="6 7" id="KW-0472">Membrane</keyword>
<dbReference type="RefSeq" id="WP_233730791.1">
    <property type="nucleotide sequence ID" value="NZ_JAJVCN010000003.1"/>
</dbReference>
<feature type="transmembrane region" description="Helical" evidence="7">
    <location>
        <begin position="332"/>
        <end position="350"/>
    </location>
</feature>
<evidence type="ECO:0000256" key="2">
    <source>
        <dbReference type="ARBA" id="ARBA00022448"/>
    </source>
</evidence>
<evidence type="ECO:0000313" key="9">
    <source>
        <dbReference type="EMBL" id="MCE7009375.1"/>
    </source>
</evidence>
<comment type="caution">
    <text evidence="9">The sequence shown here is derived from an EMBL/GenBank/DDBJ whole genome shotgun (WGS) entry which is preliminary data.</text>
</comment>
<name>A0ABS8ZNN7_9PSEU</name>
<feature type="transmembrane region" description="Helical" evidence="7">
    <location>
        <begin position="240"/>
        <end position="263"/>
    </location>
</feature>
<dbReference type="CDD" id="cd17369">
    <property type="entry name" value="MFS_ShiA_like"/>
    <property type="match status" value="1"/>
</dbReference>
<evidence type="ECO:0000259" key="8">
    <source>
        <dbReference type="PROSITE" id="PS50850"/>
    </source>
</evidence>
<dbReference type="EMBL" id="JAJVCN010000003">
    <property type="protein sequence ID" value="MCE7009375.1"/>
    <property type="molecule type" value="Genomic_DNA"/>
</dbReference>
<dbReference type="PANTHER" id="PTHR43045">
    <property type="entry name" value="SHIKIMATE TRANSPORTER"/>
    <property type="match status" value="1"/>
</dbReference>
<comment type="subcellular location">
    <subcellularLocation>
        <location evidence="1">Cell membrane</location>
        <topology evidence="1">Multi-pass membrane protein</topology>
    </subcellularLocation>
</comment>
<evidence type="ECO:0000256" key="5">
    <source>
        <dbReference type="ARBA" id="ARBA00022989"/>
    </source>
</evidence>
<feature type="transmembrane region" description="Helical" evidence="7">
    <location>
        <begin position="400"/>
        <end position="419"/>
    </location>
</feature>
<keyword evidence="4 7" id="KW-0812">Transmembrane</keyword>
<gene>
    <name evidence="9" type="ORF">LWC34_42160</name>
</gene>
<keyword evidence="10" id="KW-1185">Reference proteome</keyword>
<dbReference type="PROSITE" id="PS50850">
    <property type="entry name" value="MFS"/>
    <property type="match status" value="1"/>
</dbReference>
<organism evidence="9 10">
    <name type="scientific">Kibdelosporangium philippinense</name>
    <dbReference type="NCBI Taxonomy" id="211113"/>
    <lineage>
        <taxon>Bacteria</taxon>
        <taxon>Bacillati</taxon>
        <taxon>Actinomycetota</taxon>
        <taxon>Actinomycetes</taxon>
        <taxon>Pseudonocardiales</taxon>
        <taxon>Pseudonocardiaceae</taxon>
        <taxon>Kibdelosporangium</taxon>
    </lineage>
</organism>
<evidence type="ECO:0000256" key="4">
    <source>
        <dbReference type="ARBA" id="ARBA00022692"/>
    </source>
</evidence>
<feature type="transmembrane region" description="Helical" evidence="7">
    <location>
        <begin position="275"/>
        <end position="295"/>
    </location>
</feature>
<evidence type="ECO:0000256" key="7">
    <source>
        <dbReference type="SAM" id="Phobius"/>
    </source>
</evidence>
<dbReference type="SUPFAM" id="SSF103473">
    <property type="entry name" value="MFS general substrate transporter"/>
    <property type="match status" value="1"/>
</dbReference>
<keyword evidence="3" id="KW-1003">Cell membrane</keyword>
<dbReference type="Pfam" id="PF07690">
    <property type="entry name" value="MFS_1"/>
    <property type="match status" value="1"/>
</dbReference>
<reference evidence="9 10" key="1">
    <citation type="submission" date="2021-12" db="EMBL/GenBank/DDBJ databases">
        <title>Genome sequence of Kibdelosporangium philippinense ATCC 49844.</title>
        <authorList>
            <person name="Fedorov E.A."/>
            <person name="Omeragic M."/>
            <person name="Shalygina K.F."/>
            <person name="Maclea K.S."/>
        </authorList>
    </citation>
    <scope>NUCLEOTIDE SEQUENCE [LARGE SCALE GENOMIC DNA]</scope>
    <source>
        <strain evidence="9 10">ATCC 49844</strain>
    </source>
</reference>